<protein>
    <recommendedName>
        <fullName evidence="12">RuvB-like helicase</fullName>
        <ecNumber evidence="12">3.6.4.12</ecNumber>
    </recommendedName>
</protein>
<evidence type="ECO:0000256" key="10">
    <source>
        <dbReference type="ARBA" id="ARBA00023204"/>
    </source>
</evidence>
<reference evidence="14" key="1">
    <citation type="submission" date="2007-07" db="EMBL/GenBank/DDBJ databases">
        <title>PCAP assembly of the Caenorhabditis remanei genome.</title>
        <authorList>
            <consortium name="The Caenorhabditis remanei Sequencing Consortium"/>
            <person name="Wilson R.K."/>
        </authorList>
    </citation>
    <scope>NUCLEOTIDE SEQUENCE [LARGE SCALE GENOMIC DNA]</scope>
    <source>
        <strain evidence="14">PB4641</strain>
    </source>
</reference>
<dbReference type="FunCoup" id="E3N3U5">
    <property type="interactions" value="2830"/>
</dbReference>
<accession>E3N3U5</accession>
<feature type="domain" description="AAA+ ATPase" evidence="13">
    <location>
        <begin position="65"/>
        <end position="353"/>
    </location>
</feature>
<keyword evidence="3 12" id="KW-0547">Nucleotide-binding</keyword>
<evidence type="ECO:0000256" key="12">
    <source>
        <dbReference type="RuleBase" id="RU363048"/>
    </source>
</evidence>
<evidence type="ECO:0000256" key="9">
    <source>
        <dbReference type="ARBA" id="ARBA00023163"/>
    </source>
</evidence>
<evidence type="ECO:0000256" key="5">
    <source>
        <dbReference type="ARBA" id="ARBA00022801"/>
    </source>
</evidence>
<keyword evidence="10" id="KW-0234">DNA repair</keyword>
<evidence type="ECO:0000259" key="13">
    <source>
        <dbReference type="SMART" id="SM00382"/>
    </source>
</evidence>
<dbReference type="AlphaFoldDB" id="E3N3U5"/>
<keyword evidence="8 12" id="KW-0805">Transcription regulation</keyword>
<dbReference type="Pfam" id="PF06068">
    <property type="entry name" value="TIP49"/>
    <property type="match status" value="1"/>
</dbReference>
<dbReference type="GO" id="GO:0005524">
    <property type="term" value="F:ATP binding"/>
    <property type="evidence" value="ECO:0007669"/>
    <property type="project" value="UniProtKB-KW"/>
</dbReference>
<keyword evidence="7 12" id="KW-0067">ATP-binding</keyword>
<keyword evidence="11 12" id="KW-0539">Nucleus</keyword>
<evidence type="ECO:0000313" key="15">
    <source>
        <dbReference type="Proteomes" id="UP000008281"/>
    </source>
</evidence>
<keyword evidence="9 12" id="KW-0804">Transcription</keyword>
<dbReference type="InterPro" id="IPR003593">
    <property type="entry name" value="AAA+_ATPase"/>
</dbReference>
<dbReference type="Gene3D" id="1.10.8.60">
    <property type="match status" value="1"/>
</dbReference>
<dbReference type="GO" id="GO:0005634">
    <property type="term" value="C:nucleus"/>
    <property type="evidence" value="ECO:0007669"/>
    <property type="project" value="UniProtKB-SubCell"/>
</dbReference>
<dbReference type="FunFam" id="3.40.50.300:FF:002221">
    <property type="entry name" value="RuvB-like 2"/>
    <property type="match status" value="1"/>
</dbReference>
<keyword evidence="15" id="KW-1185">Reference proteome</keyword>
<dbReference type="GO" id="GO:0010557">
    <property type="term" value="P:positive regulation of macromolecule biosynthetic process"/>
    <property type="evidence" value="ECO:0007669"/>
    <property type="project" value="UniProtKB-ARBA"/>
</dbReference>
<dbReference type="FunFam" id="1.10.8.60:FF:000010">
    <property type="entry name" value="RuvB-like helicase"/>
    <property type="match status" value="1"/>
</dbReference>
<dbReference type="InterPro" id="IPR010339">
    <property type="entry name" value="TIP49_P-loop"/>
</dbReference>
<evidence type="ECO:0000256" key="11">
    <source>
        <dbReference type="ARBA" id="ARBA00023242"/>
    </source>
</evidence>
<comment type="similarity">
    <text evidence="2 12">Belongs to the RuvB family.</text>
</comment>
<evidence type="ECO:0000256" key="3">
    <source>
        <dbReference type="ARBA" id="ARBA00022741"/>
    </source>
</evidence>
<dbReference type="GO" id="GO:0006281">
    <property type="term" value="P:DNA repair"/>
    <property type="evidence" value="ECO:0007669"/>
    <property type="project" value="UniProtKB-KW"/>
</dbReference>
<dbReference type="InterPro" id="IPR042487">
    <property type="entry name" value="RuvBL1/2_DNA/RNA_bd_dom"/>
</dbReference>
<proteinExistence type="inferred from homology"/>
<dbReference type="SMART" id="SM00382">
    <property type="entry name" value="AAA"/>
    <property type="match status" value="1"/>
</dbReference>
<dbReference type="HOGENOM" id="CLU_028311_4_0_1"/>
<dbReference type="Gene3D" id="3.40.50.300">
    <property type="entry name" value="P-loop containing nucleotide triphosphate hydrolases"/>
    <property type="match status" value="1"/>
</dbReference>
<evidence type="ECO:0000256" key="7">
    <source>
        <dbReference type="ARBA" id="ARBA00022840"/>
    </source>
</evidence>
<dbReference type="PANTHER" id="PTHR11093">
    <property type="entry name" value="RUVB-RELATED REPTIN AND PONTIN"/>
    <property type="match status" value="1"/>
</dbReference>
<keyword evidence="5 12" id="KW-0378">Hydrolase</keyword>
<evidence type="ECO:0000256" key="4">
    <source>
        <dbReference type="ARBA" id="ARBA00022763"/>
    </source>
</evidence>
<evidence type="ECO:0000256" key="6">
    <source>
        <dbReference type="ARBA" id="ARBA00022806"/>
    </source>
</evidence>
<dbReference type="InterPro" id="IPR027238">
    <property type="entry name" value="RuvB-like"/>
</dbReference>
<dbReference type="OrthoDB" id="10060499at2759"/>
<dbReference type="EMBL" id="DS268522">
    <property type="protein sequence ID" value="EFO85299.1"/>
    <property type="molecule type" value="Genomic_DNA"/>
</dbReference>
<dbReference type="STRING" id="31234.E3N3U5"/>
<comment type="catalytic activity">
    <reaction evidence="12">
        <text>ATP + H2O = ADP + phosphate + H(+)</text>
        <dbReference type="Rhea" id="RHEA:13065"/>
        <dbReference type="ChEBI" id="CHEBI:15377"/>
        <dbReference type="ChEBI" id="CHEBI:15378"/>
        <dbReference type="ChEBI" id="CHEBI:30616"/>
        <dbReference type="ChEBI" id="CHEBI:43474"/>
        <dbReference type="ChEBI" id="CHEBI:456216"/>
        <dbReference type="EC" id="3.6.4.12"/>
    </reaction>
</comment>
<dbReference type="OMA" id="IINTEPY"/>
<dbReference type="Pfam" id="PF17856">
    <property type="entry name" value="TIP49_C"/>
    <property type="match status" value="1"/>
</dbReference>
<dbReference type="GO" id="GO:0016887">
    <property type="term" value="F:ATP hydrolysis activity"/>
    <property type="evidence" value="ECO:0007669"/>
    <property type="project" value="RHEA"/>
</dbReference>
<evidence type="ECO:0000313" key="14">
    <source>
        <dbReference type="EMBL" id="EFO85299.1"/>
    </source>
</evidence>
<dbReference type="InterPro" id="IPR027417">
    <property type="entry name" value="P-loop_NTPase"/>
</dbReference>
<dbReference type="eggNOG" id="KOG2680">
    <property type="taxonomic scope" value="Eukaryota"/>
</dbReference>
<dbReference type="Proteomes" id="UP000008281">
    <property type="component" value="Unassembled WGS sequence"/>
</dbReference>
<dbReference type="EC" id="3.6.4.12" evidence="12"/>
<dbReference type="FunFam" id="2.40.50.360:FF:000002">
    <property type="entry name" value="RuvB-like helicase"/>
    <property type="match status" value="1"/>
</dbReference>
<name>E3N3U5_CAERE</name>
<evidence type="ECO:0000256" key="2">
    <source>
        <dbReference type="ARBA" id="ARBA00007519"/>
    </source>
</evidence>
<sequence length="466" mass="51469">MATLDGISVKNIVKVERTSVHSHITGLGLNHRLEAEYVAGGMVGQVAARQAAGLIVKMIQEGKIAGRALLVTGEPGAGKTALAIAISKELGIDTPFVSIVASEIYSSEINKTEALTQAFRRALGLQIKEETEVLEGEVISLEIDRAASGLGPKVGKLTMRTTDMETIYDLGSKMVDACLKEKVVPGDVIQVDKASGRVTRLGRSFNRSHDYDAMGPKVKLVQCPDGEIQKRRETVHTVCLHDIDVINSRTQGYVALFSGDTGEIKAEVRDQINKKVLEWREEGKAKFVPGVLFIDEAHMLDIECFSFLNRAIEGELSPLIIMATNRYASHLRLSSSNILNLILFRLIEKVRGTDVESAHGIPSDFLDRMLIIHASPYTQEDTTKILSIRCEEEGVKLDKSALDLLVKLQSATSLRYCIHLIAAAEVIRTRRKAEQVTTDHISQAYRLFFDTKRSEKMLTETQGYLH</sequence>
<comment type="subcellular location">
    <subcellularLocation>
        <location evidence="1">Nucleus</location>
    </subcellularLocation>
</comment>
<dbReference type="InParanoid" id="E3N3U5"/>
<organism evidence="15">
    <name type="scientific">Caenorhabditis remanei</name>
    <name type="common">Caenorhabditis vulgaris</name>
    <dbReference type="NCBI Taxonomy" id="31234"/>
    <lineage>
        <taxon>Eukaryota</taxon>
        <taxon>Metazoa</taxon>
        <taxon>Ecdysozoa</taxon>
        <taxon>Nematoda</taxon>
        <taxon>Chromadorea</taxon>
        <taxon>Rhabditida</taxon>
        <taxon>Rhabditina</taxon>
        <taxon>Rhabditomorpha</taxon>
        <taxon>Rhabditoidea</taxon>
        <taxon>Rhabditidae</taxon>
        <taxon>Peloderinae</taxon>
        <taxon>Caenorhabditis</taxon>
    </lineage>
</organism>
<evidence type="ECO:0000256" key="8">
    <source>
        <dbReference type="ARBA" id="ARBA00023015"/>
    </source>
</evidence>
<dbReference type="GO" id="GO:0003678">
    <property type="term" value="F:DNA helicase activity"/>
    <property type="evidence" value="ECO:0007669"/>
    <property type="project" value="UniProtKB-EC"/>
</dbReference>
<keyword evidence="4" id="KW-0227">DNA damage</keyword>
<dbReference type="SUPFAM" id="SSF52540">
    <property type="entry name" value="P-loop containing nucleoside triphosphate hydrolases"/>
    <property type="match status" value="1"/>
</dbReference>
<gene>
    <name evidence="14" type="primary">Cre-ruvb-2</name>
    <name evidence="14" type="ORF">CRE_24690</name>
</gene>
<keyword evidence="6 12" id="KW-0347">Helicase</keyword>
<dbReference type="InterPro" id="IPR041048">
    <property type="entry name" value="RuvB-like_C"/>
</dbReference>
<dbReference type="Gene3D" id="2.40.50.360">
    <property type="entry name" value="RuvB-like helicase, domain II"/>
    <property type="match status" value="1"/>
</dbReference>
<evidence type="ECO:0000256" key="1">
    <source>
        <dbReference type="ARBA" id="ARBA00004123"/>
    </source>
</evidence>